<evidence type="ECO:0000259" key="2">
    <source>
        <dbReference type="Pfam" id="PF01619"/>
    </source>
</evidence>
<comment type="caution">
    <text evidence="3">The sequence shown here is derived from an EMBL/GenBank/DDBJ whole genome shotgun (WGS) entry which is preliminary data.</text>
</comment>
<accession>A0A6L9S2A5</accession>
<dbReference type="PANTHER" id="PTHR13914">
    <property type="entry name" value="PROLINE OXIDASE"/>
    <property type="match status" value="1"/>
</dbReference>
<sequence>MRAPATLINVMPALSRRALYALATNARFESAVRSNRVTEDLAYTAARRYVAGRTLDEALKTVQRLVDAGFSVSLDLFGEANDEDGVQRVVAGYRDAAAALQAVSGDVCLEIVPSNLGLDLGVDSCRRHVEQLLEVLPAGSRLEISAEEHWRTPAIMDLTLALAEAGAPVLATVQANLRRSSGDVDRLLAAQVPIRLVKGAYLEQTDVAYPWGEQTDTAYIRLAHQAGAAGGDVVVATHDPVIREALLAALPSASVEMLLGVREDDARALIGRGVPVRIYAPYGEQWFRYWMRRVAEAQGG</sequence>
<dbReference type="Gene3D" id="3.20.20.220">
    <property type="match status" value="1"/>
</dbReference>
<keyword evidence="4" id="KW-1185">Reference proteome</keyword>
<dbReference type="GO" id="GO:0006562">
    <property type="term" value="P:L-proline catabolic process"/>
    <property type="evidence" value="ECO:0007669"/>
    <property type="project" value="InterPro"/>
</dbReference>
<dbReference type="InterPro" id="IPR002872">
    <property type="entry name" value="Proline_DH_dom"/>
</dbReference>
<protein>
    <submittedName>
        <fullName evidence="3">Proline dehydrogenase</fullName>
    </submittedName>
</protein>
<dbReference type="GO" id="GO:0004657">
    <property type="term" value="F:proline dehydrogenase activity"/>
    <property type="evidence" value="ECO:0007669"/>
    <property type="project" value="InterPro"/>
</dbReference>
<dbReference type="Proteomes" id="UP000475214">
    <property type="component" value="Unassembled WGS sequence"/>
</dbReference>
<dbReference type="RefSeq" id="WP_163730934.1">
    <property type="nucleotide sequence ID" value="NZ_JAAGOA010000001.1"/>
</dbReference>
<gene>
    <name evidence="3" type="ORF">G1H10_00055</name>
</gene>
<organism evidence="3 4">
    <name type="scientific">Phytoactinopolyspora halotolerans</name>
    <dbReference type="NCBI Taxonomy" id="1981512"/>
    <lineage>
        <taxon>Bacteria</taxon>
        <taxon>Bacillati</taxon>
        <taxon>Actinomycetota</taxon>
        <taxon>Actinomycetes</taxon>
        <taxon>Jiangellales</taxon>
        <taxon>Jiangellaceae</taxon>
        <taxon>Phytoactinopolyspora</taxon>
    </lineage>
</organism>
<evidence type="ECO:0000313" key="3">
    <source>
        <dbReference type="EMBL" id="NED98557.1"/>
    </source>
</evidence>
<dbReference type="InterPro" id="IPR015659">
    <property type="entry name" value="Proline_oxidase"/>
</dbReference>
<reference evidence="3 4" key="1">
    <citation type="submission" date="2020-02" db="EMBL/GenBank/DDBJ databases">
        <authorList>
            <person name="Li X.-J."/>
            <person name="Han X.-M."/>
        </authorList>
    </citation>
    <scope>NUCLEOTIDE SEQUENCE [LARGE SCALE GENOMIC DNA]</scope>
    <source>
        <strain evidence="3 4">CCTCC AB 2017055</strain>
    </source>
</reference>
<evidence type="ECO:0000256" key="1">
    <source>
        <dbReference type="ARBA" id="ARBA00023002"/>
    </source>
</evidence>
<dbReference type="Pfam" id="PF01619">
    <property type="entry name" value="Pro_dh"/>
    <property type="match status" value="1"/>
</dbReference>
<proteinExistence type="predicted"/>
<name>A0A6L9S2A5_9ACTN</name>
<dbReference type="AlphaFoldDB" id="A0A6L9S2A5"/>
<dbReference type="EMBL" id="JAAGOA010000001">
    <property type="protein sequence ID" value="NED98557.1"/>
    <property type="molecule type" value="Genomic_DNA"/>
</dbReference>
<dbReference type="InterPro" id="IPR029041">
    <property type="entry name" value="FAD-linked_oxidoreductase-like"/>
</dbReference>
<keyword evidence="1" id="KW-0560">Oxidoreductase</keyword>
<evidence type="ECO:0000313" key="4">
    <source>
        <dbReference type="Proteomes" id="UP000475214"/>
    </source>
</evidence>
<feature type="domain" description="Proline dehydrogenase" evidence="2">
    <location>
        <begin position="58"/>
        <end position="296"/>
    </location>
</feature>
<dbReference type="SUPFAM" id="SSF51730">
    <property type="entry name" value="FAD-linked oxidoreductase"/>
    <property type="match status" value="1"/>
</dbReference>
<dbReference type="PANTHER" id="PTHR13914:SF0">
    <property type="entry name" value="PROLINE DEHYDROGENASE 1, MITOCHONDRIAL"/>
    <property type="match status" value="1"/>
</dbReference>